<dbReference type="Pfam" id="PF07603">
    <property type="entry name" value="Lcl_C"/>
    <property type="match status" value="1"/>
</dbReference>
<dbReference type="AlphaFoldDB" id="A0A9W6FVL2"/>
<evidence type="ECO:0000256" key="1">
    <source>
        <dbReference type="ARBA" id="ARBA00022679"/>
    </source>
</evidence>
<dbReference type="Gene3D" id="3.30.200.20">
    <property type="entry name" value="Phosphorylase Kinase, domain 1"/>
    <property type="match status" value="1"/>
</dbReference>
<dbReference type="InterPro" id="IPR008271">
    <property type="entry name" value="Ser/Thr_kinase_AS"/>
</dbReference>
<keyword evidence="3 7" id="KW-0418">Kinase</keyword>
<evidence type="ECO:0000256" key="3">
    <source>
        <dbReference type="ARBA" id="ARBA00022777"/>
    </source>
</evidence>
<evidence type="ECO:0000256" key="2">
    <source>
        <dbReference type="ARBA" id="ARBA00022741"/>
    </source>
</evidence>
<dbReference type="PANTHER" id="PTHR43289">
    <property type="entry name" value="MITOGEN-ACTIVATED PROTEIN KINASE KINASE KINASE 20-RELATED"/>
    <property type="match status" value="1"/>
</dbReference>
<name>A0A9W6FVL2_9BACT</name>
<comment type="caution">
    <text evidence="7">The sequence shown here is derived from an EMBL/GenBank/DDBJ whole genome shotgun (WGS) entry which is preliminary data.</text>
</comment>
<dbReference type="Gene3D" id="1.10.510.10">
    <property type="entry name" value="Transferase(Phosphotransferase) domain 1"/>
    <property type="match status" value="1"/>
</dbReference>
<dbReference type="Pfam" id="PF00069">
    <property type="entry name" value="Pkinase"/>
    <property type="match status" value="1"/>
</dbReference>
<dbReference type="PANTHER" id="PTHR43289:SF6">
    <property type="entry name" value="SERINE_THREONINE-PROTEIN KINASE NEKL-3"/>
    <property type="match status" value="1"/>
</dbReference>
<dbReference type="InterPro" id="IPR000719">
    <property type="entry name" value="Prot_kinase_dom"/>
</dbReference>
<dbReference type="SUPFAM" id="SSF56112">
    <property type="entry name" value="Protein kinase-like (PK-like)"/>
    <property type="match status" value="1"/>
</dbReference>
<keyword evidence="4 5" id="KW-0067">ATP-binding</keyword>
<keyword evidence="1" id="KW-0808">Transferase</keyword>
<dbReference type="CDD" id="cd14014">
    <property type="entry name" value="STKc_PknB_like"/>
    <property type="match status" value="1"/>
</dbReference>
<evidence type="ECO:0000256" key="4">
    <source>
        <dbReference type="ARBA" id="ARBA00022840"/>
    </source>
</evidence>
<sequence length="453" mass="51874">MKTVGKYEVCGLLGRGGMGVVYKARLPVVNKMVALKLLAPHPHLLHSLGREEVERRFIAEAVAMAALRHPHLLKVLDFDYDEGSPFFTMEYYYQNLGMLIGESARVEEPTRMLSLDKAIRYTRQILLGLGRMHRAGMVHRDVKPYNLFITDEDQVKIGDFGLSKLRGEDFRNPPNVMVGSPYYAAPEQERDPETVDGRADLYGVGVVFYRMLTGRLPEAEMLPPSECHPDVDPSWDDFVWKAIAPLRENRFNRAEEMLGRLDVLSKAWEEKKRDICRSFPERSTQVIEPKQEMIASLRAAPAKVGPREAPEIFRCDSLYRPLHSLANDFEILENKGIVLDRATNLFWQKGGSPDPLEWENAHDYVRNLNEEHFGGCSTWRLPTVNELLSLIKPVAHGEDDCMEPVFDRSKKWLWSCDRRSFTAAWYVDGELGFAGWGDFTCQYYVRAVCLRQG</sequence>
<keyword evidence="7" id="KW-0723">Serine/threonine-protein kinase</keyword>
<dbReference type="InterPro" id="IPR011009">
    <property type="entry name" value="Kinase-like_dom_sf"/>
</dbReference>
<dbReference type="GO" id="GO:0005524">
    <property type="term" value="F:ATP binding"/>
    <property type="evidence" value="ECO:0007669"/>
    <property type="project" value="UniProtKB-UniRule"/>
</dbReference>
<gene>
    <name evidence="7" type="ORF">DAMNIGENAA_31440</name>
</gene>
<keyword evidence="2 5" id="KW-0547">Nucleotide-binding</keyword>
<dbReference type="PROSITE" id="PS00108">
    <property type="entry name" value="PROTEIN_KINASE_ST"/>
    <property type="match status" value="1"/>
</dbReference>
<dbReference type="PROSITE" id="PS00107">
    <property type="entry name" value="PROTEIN_KINASE_ATP"/>
    <property type="match status" value="1"/>
</dbReference>
<evidence type="ECO:0000313" key="7">
    <source>
        <dbReference type="EMBL" id="GLI35711.1"/>
    </source>
</evidence>
<dbReference type="RefSeq" id="WP_281795721.1">
    <property type="nucleotide sequence ID" value="NZ_BSDR01000001.1"/>
</dbReference>
<dbReference type="GO" id="GO:0004674">
    <property type="term" value="F:protein serine/threonine kinase activity"/>
    <property type="evidence" value="ECO:0007669"/>
    <property type="project" value="UniProtKB-KW"/>
</dbReference>
<evidence type="ECO:0000313" key="8">
    <source>
        <dbReference type="Proteomes" id="UP001144372"/>
    </source>
</evidence>
<organism evidence="7 8">
    <name type="scientific">Desulforhabdus amnigena</name>
    <dbReference type="NCBI Taxonomy" id="40218"/>
    <lineage>
        <taxon>Bacteria</taxon>
        <taxon>Pseudomonadati</taxon>
        <taxon>Thermodesulfobacteriota</taxon>
        <taxon>Syntrophobacteria</taxon>
        <taxon>Syntrophobacterales</taxon>
        <taxon>Syntrophobacteraceae</taxon>
        <taxon>Desulforhabdus</taxon>
    </lineage>
</organism>
<dbReference type="PROSITE" id="PS50011">
    <property type="entry name" value="PROTEIN_KINASE_DOM"/>
    <property type="match status" value="1"/>
</dbReference>
<feature type="domain" description="Protein kinase" evidence="6">
    <location>
        <begin position="7"/>
        <end position="312"/>
    </location>
</feature>
<dbReference type="InterPro" id="IPR017441">
    <property type="entry name" value="Protein_kinase_ATP_BS"/>
</dbReference>
<reference evidence="7" key="1">
    <citation type="submission" date="2022-12" db="EMBL/GenBank/DDBJ databases">
        <title>Reference genome sequencing for broad-spectrum identification of bacterial and archaeal isolates by mass spectrometry.</title>
        <authorList>
            <person name="Sekiguchi Y."/>
            <person name="Tourlousse D.M."/>
        </authorList>
    </citation>
    <scope>NUCLEOTIDE SEQUENCE</scope>
    <source>
        <strain evidence="7">ASRB1</strain>
    </source>
</reference>
<keyword evidence="8" id="KW-1185">Reference proteome</keyword>
<accession>A0A9W6FVL2</accession>
<feature type="binding site" evidence="5">
    <location>
        <position position="36"/>
    </location>
    <ligand>
        <name>ATP</name>
        <dbReference type="ChEBI" id="CHEBI:30616"/>
    </ligand>
</feature>
<dbReference type="Proteomes" id="UP001144372">
    <property type="component" value="Unassembled WGS sequence"/>
</dbReference>
<dbReference type="InterPro" id="IPR011460">
    <property type="entry name" value="Lcl_C"/>
</dbReference>
<proteinExistence type="predicted"/>
<evidence type="ECO:0000256" key="5">
    <source>
        <dbReference type="PROSITE-ProRule" id="PRU10141"/>
    </source>
</evidence>
<evidence type="ECO:0000259" key="6">
    <source>
        <dbReference type="PROSITE" id="PS50011"/>
    </source>
</evidence>
<protein>
    <submittedName>
        <fullName evidence="7">Serine/threonine protein kinase</fullName>
    </submittedName>
</protein>
<dbReference type="SMART" id="SM00220">
    <property type="entry name" value="S_TKc"/>
    <property type="match status" value="1"/>
</dbReference>
<dbReference type="EMBL" id="BSDR01000001">
    <property type="protein sequence ID" value="GLI35711.1"/>
    <property type="molecule type" value="Genomic_DNA"/>
</dbReference>